<accession>A0ABS7SR85</accession>
<proteinExistence type="inferred from homology"/>
<evidence type="ECO:0000256" key="3">
    <source>
        <dbReference type="ARBA" id="ARBA00023125"/>
    </source>
</evidence>
<evidence type="ECO:0000313" key="7">
    <source>
        <dbReference type="EMBL" id="MBZ2208453.1"/>
    </source>
</evidence>
<evidence type="ECO:0000259" key="6">
    <source>
        <dbReference type="PROSITE" id="PS51898"/>
    </source>
</evidence>
<dbReference type="PROSITE" id="PS51898">
    <property type="entry name" value="TYR_RECOMBINASE"/>
    <property type="match status" value="1"/>
</dbReference>
<keyword evidence="8" id="KW-1185">Reference proteome</keyword>
<evidence type="ECO:0000256" key="2">
    <source>
        <dbReference type="ARBA" id="ARBA00022908"/>
    </source>
</evidence>
<evidence type="ECO:0000256" key="4">
    <source>
        <dbReference type="ARBA" id="ARBA00023172"/>
    </source>
</evidence>
<protein>
    <submittedName>
        <fullName evidence="7">Site-specific integrase</fullName>
    </submittedName>
</protein>
<keyword evidence="4" id="KW-0233">DNA recombination</keyword>
<name>A0ABS7SR85_9BURK</name>
<dbReference type="InterPro" id="IPR053876">
    <property type="entry name" value="Phage_int_M"/>
</dbReference>
<comment type="caution">
    <text evidence="7">The sequence shown here is derived from an EMBL/GenBank/DDBJ whole genome shotgun (WGS) entry which is preliminary data.</text>
</comment>
<comment type="similarity">
    <text evidence="1">Belongs to the 'phage' integrase family.</text>
</comment>
<dbReference type="SUPFAM" id="SSF56349">
    <property type="entry name" value="DNA breaking-rejoining enzymes"/>
    <property type="match status" value="1"/>
</dbReference>
<evidence type="ECO:0000313" key="8">
    <source>
        <dbReference type="Proteomes" id="UP000809349"/>
    </source>
</evidence>
<dbReference type="PANTHER" id="PTHR30629">
    <property type="entry name" value="PROPHAGE INTEGRASE"/>
    <property type="match status" value="1"/>
</dbReference>
<feature type="domain" description="Tyr recombinase" evidence="6">
    <location>
        <begin position="218"/>
        <end position="429"/>
    </location>
</feature>
<dbReference type="Proteomes" id="UP000809349">
    <property type="component" value="Unassembled WGS sequence"/>
</dbReference>
<sequence>MYTYKAGTKSVYMTLGEHGSVLPDLALRAYKLPPGSHLTLEHARRMAGEISGWRKRGLEPKLVLSGEAERQQLEAAELTAAAAAAELQNANDNLAVKDMFDAWLRDGVRRKDGNAELRRSFAADVLPKIGAVKIKDVSEHDLRGVLRAMVARGVNRAAVMVRNSLTQMFAWAEKRQPWRKLLIDGNPMDLIEIDKIVAPEYDLDNQRDRILSPAEIVELRDIFARMRAEYEAAPDRRKTQQPVEQITECAVWIMLSTLCRVGELSMSRWEHVDLEAGKWFIPKANVKDNVADLTVYLSHFALDQFKRLHSVTGNTDWCFPGRGAKNHMDVKSISKQVGDRQARFKKSKDGSPRKPMANRRHDNTLVLGNGKTGAWTPHDLRRTGATMMQSLGVSLELIDRCQNHVLAGSKVRRHYMHHDYAQEKQEAWHALGSRLTEILS</sequence>
<dbReference type="InterPro" id="IPR011010">
    <property type="entry name" value="DNA_brk_join_enz"/>
</dbReference>
<dbReference type="CDD" id="cd00801">
    <property type="entry name" value="INT_P4_C"/>
    <property type="match status" value="1"/>
</dbReference>
<organism evidence="7 8">
    <name type="scientific">Massilia soli</name>
    <dbReference type="NCBI Taxonomy" id="2792854"/>
    <lineage>
        <taxon>Bacteria</taxon>
        <taxon>Pseudomonadati</taxon>
        <taxon>Pseudomonadota</taxon>
        <taxon>Betaproteobacteria</taxon>
        <taxon>Burkholderiales</taxon>
        <taxon>Oxalobacteraceae</taxon>
        <taxon>Telluria group</taxon>
        <taxon>Massilia</taxon>
    </lineage>
</organism>
<dbReference type="InterPro" id="IPR013762">
    <property type="entry name" value="Integrase-like_cat_sf"/>
</dbReference>
<keyword evidence="2" id="KW-0229">DNA integration</keyword>
<dbReference type="InterPro" id="IPR002104">
    <property type="entry name" value="Integrase_catalytic"/>
</dbReference>
<dbReference type="Pfam" id="PF22022">
    <property type="entry name" value="Phage_int_M"/>
    <property type="match status" value="1"/>
</dbReference>
<dbReference type="PANTHER" id="PTHR30629:SF2">
    <property type="entry name" value="PROPHAGE INTEGRASE INTS-RELATED"/>
    <property type="match status" value="1"/>
</dbReference>
<evidence type="ECO:0000256" key="1">
    <source>
        <dbReference type="ARBA" id="ARBA00008857"/>
    </source>
</evidence>
<feature type="compositionally biased region" description="Basic and acidic residues" evidence="5">
    <location>
        <begin position="337"/>
        <end position="352"/>
    </location>
</feature>
<reference evidence="7 8" key="2">
    <citation type="submission" date="2021-08" db="EMBL/GenBank/DDBJ databases">
        <title>Massilia sp. R798.</title>
        <authorList>
            <person name="Baek J.H."/>
            <person name="Jung H.S."/>
            <person name="Kim K.R."/>
            <person name="Jeon C.O."/>
        </authorList>
    </citation>
    <scope>NUCLEOTIDE SEQUENCE [LARGE SCALE GENOMIC DNA]</scope>
    <source>
        <strain evidence="7 8">R798</strain>
    </source>
</reference>
<reference evidence="7 8" key="1">
    <citation type="submission" date="2021-01" db="EMBL/GenBank/DDBJ databases">
        <authorList>
            <person name="Ruan W."/>
            <person name="Khan S.A."/>
            <person name="Jeon C.O."/>
        </authorList>
    </citation>
    <scope>NUCLEOTIDE SEQUENCE [LARGE SCALE GENOMIC DNA]</scope>
    <source>
        <strain evidence="7 8">R798</strain>
    </source>
</reference>
<evidence type="ECO:0000256" key="5">
    <source>
        <dbReference type="SAM" id="MobiDB-lite"/>
    </source>
</evidence>
<dbReference type="EMBL" id="JAFBIL020000005">
    <property type="protein sequence ID" value="MBZ2208453.1"/>
    <property type="molecule type" value="Genomic_DNA"/>
</dbReference>
<gene>
    <name evidence="7" type="ORF">I4X03_014400</name>
</gene>
<dbReference type="Gene3D" id="1.10.150.130">
    <property type="match status" value="1"/>
</dbReference>
<dbReference type="Gene3D" id="1.10.443.10">
    <property type="entry name" value="Intergrase catalytic core"/>
    <property type="match status" value="1"/>
</dbReference>
<dbReference type="Pfam" id="PF00589">
    <property type="entry name" value="Phage_integrase"/>
    <property type="match status" value="1"/>
</dbReference>
<feature type="region of interest" description="Disordered" evidence="5">
    <location>
        <begin position="337"/>
        <end position="370"/>
    </location>
</feature>
<keyword evidence="3" id="KW-0238">DNA-binding</keyword>
<dbReference type="InterPro" id="IPR010998">
    <property type="entry name" value="Integrase_recombinase_N"/>
</dbReference>
<dbReference type="InterPro" id="IPR050808">
    <property type="entry name" value="Phage_Integrase"/>
</dbReference>